<sequence length="57" mass="6406">MYWKEVPIQVQASDDKGTVSVPLDDRFQEAADALAMMDGSAGTDQYLMAWEWGDYVC</sequence>
<dbReference type="InterPro" id="IPR025989">
    <property type="entry name" value="Virulence_F_dom"/>
</dbReference>
<gene>
    <name evidence="2" type="ORF">METZ01_LOCUS281953</name>
</gene>
<dbReference type="Pfam" id="PF13769">
    <property type="entry name" value="Virulence_fact"/>
    <property type="match status" value="1"/>
</dbReference>
<accession>A0A382KXN2</accession>
<dbReference type="AlphaFoldDB" id="A0A382KXN2"/>
<name>A0A382KXN2_9ZZZZ</name>
<protein>
    <recommendedName>
        <fullName evidence="1">Virulence factor domain-containing protein</fullName>
    </recommendedName>
</protein>
<proteinExistence type="predicted"/>
<evidence type="ECO:0000313" key="2">
    <source>
        <dbReference type="EMBL" id="SVC29099.1"/>
    </source>
</evidence>
<reference evidence="2" key="1">
    <citation type="submission" date="2018-05" db="EMBL/GenBank/DDBJ databases">
        <authorList>
            <person name="Lanie J.A."/>
            <person name="Ng W.-L."/>
            <person name="Kazmierczak K.M."/>
            <person name="Andrzejewski T.M."/>
            <person name="Davidsen T.M."/>
            <person name="Wayne K.J."/>
            <person name="Tettelin H."/>
            <person name="Glass J.I."/>
            <person name="Rusch D."/>
            <person name="Podicherti R."/>
            <person name="Tsui H.-C.T."/>
            <person name="Winkler M.E."/>
        </authorList>
    </citation>
    <scope>NUCLEOTIDE SEQUENCE</scope>
</reference>
<dbReference type="EMBL" id="UINC01083418">
    <property type="protein sequence ID" value="SVC29099.1"/>
    <property type="molecule type" value="Genomic_DNA"/>
</dbReference>
<evidence type="ECO:0000259" key="1">
    <source>
        <dbReference type="Pfam" id="PF13769"/>
    </source>
</evidence>
<feature type="non-terminal residue" evidence="2">
    <location>
        <position position="57"/>
    </location>
</feature>
<organism evidence="2">
    <name type="scientific">marine metagenome</name>
    <dbReference type="NCBI Taxonomy" id="408172"/>
    <lineage>
        <taxon>unclassified sequences</taxon>
        <taxon>metagenomes</taxon>
        <taxon>ecological metagenomes</taxon>
    </lineage>
</organism>
<feature type="domain" description="Virulence factor" evidence="1">
    <location>
        <begin position="2"/>
        <end position="55"/>
    </location>
</feature>